<feature type="compositionally biased region" description="Basic residues" evidence="2">
    <location>
        <begin position="19"/>
        <end position="28"/>
    </location>
</feature>
<dbReference type="SMART" id="SM00343">
    <property type="entry name" value="ZnF_C2HC"/>
    <property type="match status" value="1"/>
</dbReference>
<dbReference type="Pfam" id="PF25597">
    <property type="entry name" value="SH3_retrovirus"/>
    <property type="match status" value="1"/>
</dbReference>
<comment type="caution">
    <text evidence="5">The sequence shown here is derived from an EMBL/GenBank/DDBJ whole genome shotgun (WGS) entry which is preliminary data.</text>
</comment>
<dbReference type="Pfam" id="PF00098">
    <property type="entry name" value="zf-CCHC"/>
    <property type="match status" value="1"/>
</dbReference>
<dbReference type="InterPro" id="IPR001878">
    <property type="entry name" value="Znf_CCHC"/>
</dbReference>
<feature type="compositionally biased region" description="Basic and acidic residues" evidence="2">
    <location>
        <begin position="1"/>
        <end position="12"/>
    </location>
</feature>
<protein>
    <submittedName>
        <fullName evidence="5">DDE-type integrase/transposase/recombinase</fullName>
    </submittedName>
</protein>
<feature type="domain" description="CCHC-type" evidence="3">
    <location>
        <begin position="34"/>
        <end position="48"/>
    </location>
</feature>
<dbReference type="PROSITE" id="PS50158">
    <property type="entry name" value="ZF_CCHC"/>
    <property type="match status" value="1"/>
</dbReference>
<dbReference type="GO" id="GO:0003676">
    <property type="term" value="F:nucleic acid binding"/>
    <property type="evidence" value="ECO:0007669"/>
    <property type="project" value="InterPro"/>
</dbReference>
<dbReference type="SUPFAM" id="SSF53098">
    <property type="entry name" value="Ribonuclease H-like"/>
    <property type="match status" value="1"/>
</dbReference>
<dbReference type="InterPro" id="IPR057670">
    <property type="entry name" value="SH3_retrovirus"/>
</dbReference>
<dbReference type="InterPro" id="IPR025724">
    <property type="entry name" value="GAG-pre-integrase_dom"/>
</dbReference>
<keyword evidence="6" id="KW-1185">Reference proteome</keyword>
<dbReference type="Gene3D" id="4.10.60.10">
    <property type="entry name" value="Zinc finger, CCHC-type"/>
    <property type="match status" value="1"/>
</dbReference>
<name>A0A9Q4IJ69_9CORY</name>
<dbReference type="InterPro" id="IPR036397">
    <property type="entry name" value="RNaseH_sf"/>
</dbReference>
<dbReference type="SUPFAM" id="SSF57756">
    <property type="entry name" value="Retrovirus zinc finger-like domains"/>
    <property type="match status" value="1"/>
</dbReference>
<accession>A0A9Q4IJ69</accession>
<dbReference type="Proteomes" id="UP001071110">
    <property type="component" value="Unassembled WGS sequence"/>
</dbReference>
<dbReference type="AlphaFoldDB" id="A0A9Q4IJ69"/>
<feature type="domain" description="Integrase catalytic" evidence="4">
    <location>
        <begin position="267"/>
        <end position="434"/>
    </location>
</feature>
<dbReference type="GO" id="GO:0006508">
    <property type="term" value="P:proteolysis"/>
    <property type="evidence" value="ECO:0007669"/>
    <property type="project" value="UniProtKB-KW"/>
</dbReference>
<organism evidence="5 6">
    <name type="scientific">Corynebacterium pilbarense</name>
    <dbReference type="NCBI Taxonomy" id="1288393"/>
    <lineage>
        <taxon>Bacteria</taxon>
        <taxon>Bacillati</taxon>
        <taxon>Actinomycetota</taxon>
        <taxon>Actinomycetes</taxon>
        <taxon>Mycobacteriales</taxon>
        <taxon>Corynebacteriaceae</taxon>
        <taxon>Corynebacterium</taxon>
    </lineage>
</organism>
<evidence type="ECO:0000313" key="6">
    <source>
        <dbReference type="Proteomes" id="UP001071110"/>
    </source>
</evidence>
<feature type="region of interest" description="Disordered" evidence="2">
    <location>
        <begin position="1"/>
        <end position="28"/>
    </location>
</feature>
<dbReference type="PANTHER" id="PTHR42648:SF28">
    <property type="entry name" value="TRANSPOSON-ENCODED PROTEIN WITH RIBONUCLEASE H-LIKE AND RETROVIRUS ZINC FINGER-LIKE DOMAINS"/>
    <property type="match status" value="1"/>
</dbReference>
<keyword evidence="1" id="KW-0645">Protease</keyword>
<evidence type="ECO:0000259" key="3">
    <source>
        <dbReference type="PROSITE" id="PS50158"/>
    </source>
</evidence>
<gene>
    <name evidence="5" type="ORF">NUW87_11240</name>
</gene>
<dbReference type="GO" id="GO:0015074">
    <property type="term" value="P:DNA integration"/>
    <property type="evidence" value="ECO:0007669"/>
    <property type="project" value="InterPro"/>
</dbReference>
<dbReference type="InterPro" id="IPR012337">
    <property type="entry name" value="RNaseH-like_sf"/>
</dbReference>
<dbReference type="GO" id="GO:0008270">
    <property type="term" value="F:zinc ion binding"/>
    <property type="evidence" value="ECO:0007669"/>
    <property type="project" value="InterPro"/>
</dbReference>
<evidence type="ECO:0000256" key="1">
    <source>
        <dbReference type="ARBA" id="ARBA00022670"/>
    </source>
</evidence>
<dbReference type="EMBL" id="JANRML010000034">
    <property type="protein sequence ID" value="MCZ2221926.1"/>
    <property type="molecule type" value="Genomic_DNA"/>
</dbReference>
<dbReference type="Pfam" id="PF22936">
    <property type="entry name" value="Pol_BBD"/>
    <property type="match status" value="1"/>
</dbReference>
<dbReference type="InterPro" id="IPR039537">
    <property type="entry name" value="Retrotran_Ty1/copia-like"/>
</dbReference>
<keyword evidence="1" id="KW-0378">Hydrolase</keyword>
<dbReference type="Pfam" id="PF13976">
    <property type="entry name" value="gag_pre-integrs"/>
    <property type="match status" value="1"/>
</dbReference>
<dbReference type="GO" id="GO:0008233">
    <property type="term" value="F:peptidase activity"/>
    <property type="evidence" value="ECO:0007669"/>
    <property type="project" value="UniProtKB-KW"/>
</dbReference>
<dbReference type="Pfam" id="PF00665">
    <property type="entry name" value="rve"/>
    <property type="match status" value="1"/>
</dbReference>
<dbReference type="PROSITE" id="PS50994">
    <property type="entry name" value="INTEGRASE"/>
    <property type="match status" value="1"/>
</dbReference>
<feature type="region of interest" description="Disordered" evidence="2">
    <location>
        <begin position="41"/>
        <end position="62"/>
    </location>
</feature>
<dbReference type="InterPro" id="IPR054722">
    <property type="entry name" value="PolX-like_BBD"/>
</dbReference>
<evidence type="ECO:0000259" key="4">
    <source>
        <dbReference type="PROSITE" id="PS50994"/>
    </source>
</evidence>
<dbReference type="InterPro" id="IPR001584">
    <property type="entry name" value="Integrase_cat-core"/>
</dbReference>
<dbReference type="InterPro" id="IPR036875">
    <property type="entry name" value="Znf_CCHC_sf"/>
</dbReference>
<feature type="compositionally biased region" description="Basic and acidic residues" evidence="2">
    <location>
        <begin position="44"/>
        <end position="62"/>
    </location>
</feature>
<evidence type="ECO:0000313" key="5">
    <source>
        <dbReference type="EMBL" id="MCZ2221926.1"/>
    </source>
</evidence>
<dbReference type="PANTHER" id="PTHR42648">
    <property type="entry name" value="TRANSPOSASE, PUTATIVE-RELATED"/>
    <property type="match status" value="1"/>
</dbReference>
<proteinExistence type="predicted"/>
<evidence type="ECO:0000256" key="2">
    <source>
        <dbReference type="SAM" id="MobiDB-lite"/>
    </source>
</evidence>
<sequence>MENRGRQKDRGKGSGNRGNSRKGRSKSRLGKIECWNCGKKGHLKKDCRAPKKQRDGQQERNQEANVIGDVLQDALILSVDNISESWVVDSGASFHATPHRKHFLDYVQGDFGQVHLGDDAPCKIVGMGKVKIKQRNGNQWLLKEVRHVPYLRKNLISTGQLASEGCISIFTDKTWKVIKGSLVIAKGEKVGTLYLCIGNTDSSISLASTGVDTTLWHHRLGHMSEKGMQILHKRNLLPDLKQIDLDFCEHCVYGKQKRVRFLRVGKEKKNERLELVHTDVWGPAQVSSLGGSRYYVTFIDDATRKTWVYCIRQKSDVFDTFKKWKALVENETGKSLKCLRSDNGGEYCSKEFDDYCSYHGILREKTVPRTPQEKCVSERMSRTIMECARSMRLHDGLPLQFWADAVDTVVYLINRGPSSSLDGRIPEEEWTGKKVNYSFLKTFSCEAFVHIDKENRTKVEAKSKKCTFIGYGVNDFGYLLWDYENKKIIRSRDIIFNEKVMYKDQLQGKKQEEEKQEYTVLDEITEK</sequence>
<reference evidence="5" key="1">
    <citation type="submission" date="2022-08" db="EMBL/GenBank/DDBJ databases">
        <title>Corynebacterium sp. nov., isolated from clinical breast specimens.</title>
        <authorList>
            <person name="Zhang T."/>
        </authorList>
    </citation>
    <scope>NUCLEOTIDE SEQUENCE</scope>
    <source>
        <strain evidence="5">CCUG 57942</strain>
    </source>
</reference>
<dbReference type="Gene3D" id="3.30.420.10">
    <property type="entry name" value="Ribonuclease H-like superfamily/Ribonuclease H"/>
    <property type="match status" value="1"/>
</dbReference>